<gene>
    <name evidence="1" type="ORF">Pmar_PMAR011987</name>
</gene>
<protein>
    <submittedName>
        <fullName evidence="1">Uncharacterized protein</fullName>
    </submittedName>
</protein>
<sequence>MLMGLEGSLREDAPEQLCYGVLCSLLRIIVSHNFAHIISVASKLIIKLPSALAQGHSVLRGRHLLCNYSIRLCSRRLLRALYYRMVEMSHSCPLHQYTPSVFIAQYCYYYCSVVTRLSLLFSCHHHHSVPSAIF</sequence>
<proteinExistence type="predicted"/>
<reference evidence="1 2" key="1">
    <citation type="submission" date="2008-07" db="EMBL/GenBank/DDBJ databases">
        <authorList>
            <person name="El-Sayed N."/>
            <person name="Caler E."/>
            <person name="Inman J."/>
            <person name="Amedeo P."/>
            <person name="Hass B."/>
            <person name="Wortman J."/>
        </authorList>
    </citation>
    <scope>NUCLEOTIDE SEQUENCE [LARGE SCALE GENOMIC DNA]</scope>
    <source>
        <strain evidence="2">ATCC 50983 / TXsc</strain>
    </source>
</reference>
<dbReference type="GeneID" id="9064734"/>
<dbReference type="AlphaFoldDB" id="C5LBV8"/>
<accession>C5LBV8</accession>
<evidence type="ECO:0000313" key="1">
    <source>
        <dbReference type="EMBL" id="EER05929.1"/>
    </source>
</evidence>
<dbReference type="Proteomes" id="UP000007800">
    <property type="component" value="Unassembled WGS sequence"/>
</dbReference>
<keyword evidence="2" id="KW-1185">Reference proteome</keyword>
<name>C5LBV8_PERM5</name>
<evidence type="ECO:0000313" key="2">
    <source>
        <dbReference type="Proteomes" id="UP000007800"/>
    </source>
</evidence>
<dbReference type="EMBL" id="GG680918">
    <property type="protein sequence ID" value="EER05929.1"/>
    <property type="molecule type" value="Genomic_DNA"/>
</dbReference>
<dbReference type="RefSeq" id="XP_002774113.1">
    <property type="nucleotide sequence ID" value="XM_002774067.1"/>
</dbReference>
<dbReference type="InParanoid" id="C5LBV8"/>
<organism evidence="2">
    <name type="scientific">Perkinsus marinus (strain ATCC 50983 / TXsc)</name>
    <dbReference type="NCBI Taxonomy" id="423536"/>
    <lineage>
        <taxon>Eukaryota</taxon>
        <taxon>Sar</taxon>
        <taxon>Alveolata</taxon>
        <taxon>Perkinsozoa</taxon>
        <taxon>Perkinsea</taxon>
        <taxon>Perkinsida</taxon>
        <taxon>Perkinsidae</taxon>
        <taxon>Perkinsus</taxon>
    </lineage>
</organism>